<evidence type="ECO:0000313" key="2">
    <source>
        <dbReference type="Proteomes" id="UP000886748"/>
    </source>
</evidence>
<accession>A0A9D1MZ98</accession>
<proteinExistence type="predicted"/>
<gene>
    <name evidence="1" type="ORF">IAD26_03525</name>
</gene>
<name>A0A9D1MZ98_9CLOT</name>
<protein>
    <recommendedName>
        <fullName evidence="3">Phosphoribosylglycinamide formyltransferase</fullName>
    </recommendedName>
</protein>
<evidence type="ECO:0008006" key="3">
    <source>
        <dbReference type="Google" id="ProtNLM"/>
    </source>
</evidence>
<dbReference type="Proteomes" id="UP000886748">
    <property type="component" value="Unassembled WGS sequence"/>
</dbReference>
<reference evidence="1" key="1">
    <citation type="submission" date="2020-10" db="EMBL/GenBank/DDBJ databases">
        <authorList>
            <person name="Gilroy R."/>
        </authorList>
    </citation>
    <scope>NUCLEOTIDE SEQUENCE</scope>
    <source>
        <strain evidence="1">CHK154-7741</strain>
    </source>
</reference>
<evidence type="ECO:0000313" key="1">
    <source>
        <dbReference type="EMBL" id="HIU92189.1"/>
    </source>
</evidence>
<dbReference type="AlphaFoldDB" id="A0A9D1MZ98"/>
<sequence length="70" mass="8005">MSIKTKIKSLLASEDVKINELAKLLTEKSKKEILPNTISKKINRASIRFSDVEEILDVLGYEIVFKKKNN</sequence>
<dbReference type="EMBL" id="DVOD01000026">
    <property type="protein sequence ID" value="HIU92189.1"/>
    <property type="molecule type" value="Genomic_DNA"/>
</dbReference>
<reference evidence="1" key="2">
    <citation type="journal article" date="2021" name="PeerJ">
        <title>Extensive microbial diversity within the chicken gut microbiome revealed by metagenomics and culture.</title>
        <authorList>
            <person name="Gilroy R."/>
            <person name="Ravi A."/>
            <person name="Getino M."/>
            <person name="Pursley I."/>
            <person name="Horton D.L."/>
            <person name="Alikhan N.F."/>
            <person name="Baker D."/>
            <person name="Gharbi K."/>
            <person name="Hall N."/>
            <person name="Watson M."/>
            <person name="Adriaenssens E.M."/>
            <person name="Foster-Nyarko E."/>
            <person name="Jarju S."/>
            <person name="Secka A."/>
            <person name="Antonio M."/>
            <person name="Oren A."/>
            <person name="Chaudhuri R.R."/>
            <person name="La Ragione R."/>
            <person name="Hildebrand F."/>
            <person name="Pallen M.J."/>
        </authorList>
    </citation>
    <scope>NUCLEOTIDE SEQUENCE</scope>
    <source>
        <strain evidence="1">CHK154-7741</strain>
    </source>
</reference>
<organism evidence="1 2">
    <name type="scientific">Candidatus Limenecus avicola</name>
    <dbReference type="NCBI Taxonomy" id="2840847"/>
    <lineage>
        <taxon>Bacteria</taxon>
        <taxon>Bacillati</taxon>
        <taxon>Bacillota</taxon>
        <taxon>Clostridia</taxon>
        <taxon>Eubacteriales</taxon>
        <taxon>Clostridiaceae</taxon>
        <taxon>Clostridiaceae incertae sedis</taxon>
        <taxon>Candidatus Limenecus</taxon>
    </lineage>
</organism>
<comment type="caution">
    <text evidence="1">The sequence shown here is derived from an EMBL/GenBank/DDBJ whole genome shotgun (WGS) entry which is preliminary data.</text>
</comment>